<dbReference type="EMBL" id="CAJVPM010016600">
    <property type="protein sequence ID" value="CAG8615038.1"/>
    <property type="molecule type" value="Genomic_DNA"/>
</dbReference>
<reference evidence="1" key="1">
    <citation type="submission" date="2021-06" db="EMBL/GenBank/DDBJ databases">
        <authorList>
            <person name="Kallberg Y."/>
            <person name="Tangrot J."/>
            <person name="Rosling A."/>
        </authorList>
    </citation>
    <scope>NUCLEOTIDE SEQUENCE</scope>
    <source>
        <strain evidence="1">AU212A</strain>
    </source>
</reference>
<accession>A0ACA9MZI9</accession>
<comment type="caution">
    <text evidence="1">The sequence shown here is derived from an EMBL/GenBank/DDBJ whole genome shotgun (WGS) entry which is preliminary data.</text>
</comment>
<proteinExistence type="predicted"/>
<protein>
    <submittedName>
        <fullName evidence="1">3364_t:CDS:1</fullName>
    </submittedName>
</protein>
<dbReference type="Proteomes" id="UP000789860">
    <property type="component" value="Unassembled WGS sequence"/>
</dbReference>
<keyword evidence="2" id="KW-1185">Reference proteome</keyword>
<name>A0ACA9MZI9_9GLOM</name>
<gene>
    <name evidence="1" type="ORF">SCALOS_LOCUS7438</name>
</gene>
<sequence>MYRNLPTNRTPNDEKPTNENGRIKNSSSCNFCRLKKTKCIYTNNGLCQQCIKHNQVCKSDPQKKRGPKSSKKVTDSNTQSNANRDLQTVREAFFQFRNGNQQLLLDLIQEFMTNGNWVDNERTLTNLIINRNLDENPELNQ</sequence>
<evidence type="ECO:0000313" key="2">
    <source>
        <dbReference type="Proteomes" id="UP000789860"/>
    </source>
</evidence>
<evidence type="ECO:0000313" key="1">
    <source>
        <dbReference type="EMBL" id="CAG8615038.1"/>
    </source>
</evidence>
<organism evidence="1 2">
    <name type="scientific">Scutellospora calospora</name>
    <dbReference type="NCBI Taxonomy" id="85575"/>
    <lineage>
        <taxon>Eukaryota</taxon>
        <taxon>Fungi</taxon>
        <taxon>Fungi incertae sedis</taxon>
        <taxon>Mucoromycota</taxon>
        <taxon>Glomeromycotina</taxon>
        <taxon>Glomeromycetes</taxon>
        <taxon>Diversisporales</taxon>
        <taxon>Gigasporaceae</taxon>
        <taxon>Scutellospora</taxon>
    </lineage>
</organism>
<feature type="non-terminal residue" evidence="1">
    <location>
        <position position="141"/>
    </location>
</feature>